<dbReference type="AlphaFoldDB" id="A0A2S4MDJ0"/>
<protein>
    <submittedName>
        <fullName evidence="1">Uncharacterized protein</fullName>
    </submittedName>
</protein>
<keyword evidence="2" id="KW-1185">Reference proteome</keyword>
<name>A0A2S4MDJ0_9BURK</name>
<comment type="caution">
    <text evidence="1">The sequence shown here is derived from an EMBL/GenBank/DDBJ whole genome shotgun (WGS) entry which is preliminary data.</text>
</comment>
<evidence type="ECO:0000313" key="2">
    <source>
        <dbReference type="Proteomes" id="UP000237381"/>
    </source>
</evidence>
<sequence length="66" mass="7736">MTMLERKRRREAFMEQSRRYLFAKEPTPEQLHGLAQSFADMVSSDRGERVVVMIGGVQISRGRHDR</sequence>
<gene>
    <name evidence="1" type="ORF">B0G62_10499</name>
</gene>
<dbReference type="EMBL" id="PQGA01000004">
    <property type="protein sequence ID" value="POR52802.1"/>
    <property type="molecule type" value="Genomic_DNA"/>
</dbReference>
<evidence type="ECO:0000313" key="1">
    <source>
        <dbReference type="EMBL" id="POR52802.1"/>
    </source>
</evidence>
<dbReference type="RefSeq" id="WP_103704210.1">
    <property type="nucleotide sequence ID" value="NZ_PQGA01000004.1"/>
</dbReference>
<dbReference type="OrthoDB" id="9112083at2"/>
<reference evidence="1 2" key="1">
    <citation type="submission" date="2018-01" db="EMBL/GenBank/DDBJ databases">
        <title>Genomic Encyclopedia of Type Strains, Phase III (KMG-III): the genomes of soil and plant-associated and newly described type strains.</title>
        <authorList>
            <person name="Whitman W."/>
        </authorList>
    </citation>
    <scope>NUCLEOTIDE SEQUENCE [LARGE SCALE GENOMIC DNA]</scope>
    <source>
        <strain evidence="1 2">JCM 18070</strain>
    </source>
</reference>
<proteinExistence type="predicted"/>
<dbReference type="Proteomes" id="UP000237381">
    <property type="component" value="Unassembled WGS sequence"/>
</dbReference>
<accession>A0A2S4MDJ0</accession>
<organism evidence="1 2">
    <name type="scientific">Paraburkholderia eburnea</name>
    <dbReference type="NCBI Taxonomy" id="1189126"/>
    <lineage>
        <taxon>Bacteria</taxon>
        <taxon>Pseudomonadati</taxon>
        <taxon>Pseudomonadota</taxon>
        <taxon>Betaproteobacteria</taxon>
        <taxon>Burkholderiales</taxon>
        <taxon>Burkholderiaceae</taxon>
        <taxon>Paraburkholderia</taxon>
    </lineage>
</organism>